<dbReference type="InterPro" id="IPR036390">
    <property type="entry name" value="WH_DNA-bd_sf"/>
</dbReference>
<dbReference type="SMART" id="SM00346">
    <property type="entry name" value="HTH_ICLR"/>
    <property type="match status" value="1"/>
</dbReference>
<gene>
    <name evidence="6" type="ordered locus">Meso_1604</name>
</gene>
<name>Q11HX6_CHESB</name>
<evidence type="ECO:0000256" key="2">
    <source>
        <dbReference type="ARBA" id="ARBA00023125"/>
    </source>
</evidence>
<feature type="domain" description="HTH iclR-type" evidence="4">
    <location>
        <begin position="9"/>
        <end position="71"/>
    </location>
</feature>
<dbReference type="PANTHER" id="PTHR30136">
    <property type="entry name" value="HELIX-TURN-HELIX TRANSCRIPTIONAL REGULATOR, ICLR FAMILY"/>
    <property type="match status" value="1"/>
</dbReference>
<evidence type="ECO:0000259" key="5">
    <source>
        <dbReference type="PROSITE" id="PS51078"/>
    </source>
</evidence>
<accession>Q11HX6</accession>
<keyword evidence="2" id="KW-0238">DNA-binding</keyword>
<dbReference type="InterPro" id="IPR014757">
    <property type="entry name" value="Tscrpt_reg_IclR_C"/>
</dbReference>
<dbReference type="SUPFAM" id="SSF55781">
    <property type="entry name" value="GAF domain-like"/>
    <property type="match status" value="1"/>
</dbReference>
<dbReference type="Pfam" id="PF09339">
    <property type="entry name" value="HTH_IclR"/>
    <property type="match status" value="1"/>
</dbReference>
<dbReference type="PANTHER" id="PTHR30136:SF35">
    <property type="entry name" value="HTH-TYPE TRANSCRIPTIONAL REGULATOR RV1719"/>
    <property type="match status" value="1"/>
</dbReference>
<sequence>MTVGGVKKSSTVLKALKMLEEIGNHEGGIALSDIASVVELDRSTAYRLLTTLVDAGFLVRSEETKKYGLTYKLISISRFLLANTGPDDLIRSKLAELSRLTQEAANFSVLDGDQAVIRLQSKGSHLLSVAFKIGDRSDLHCTSIGKVLLAQQSDRFIQRFLSRPLPKVTPQTLTNPDDLLRELEKIRQQGYAFDVREFADDMCCVAAPLFGAHGKLLGGINFAGPITRMSPERMRELAAILQKATKELSDAMRSSTPDD</sequence>
<dbReference type="SUPFAM" id="SSF46785">
    <property type="entry name" value="Winged helix' DNA-binding domain"/>
    <property type="match status" value="1"/>
</dbReference>
<organism evidence="6">
    <name type="scientific">Chelativorans sp. (strain BNC1)</name>
    <dbReference type="NCBI Taxonomy" id="266779"/>
    <lineage>
        <taxon>Bacteria</taxon>
        <taxon>Pseudomonadati</taxon>
        <taxon>Pseudomonadota</taxon>
        <taxon>Alphaproteobacteria</taxon>
        <taxon>Hyphomicrobiales</taxon>
        <taxon>Phyllobacteriaceae</taxon>
        <taxon>Chelativorans</taxon>
    </lineage>
</organism>
<dbReference type="PROSITE" id="PS51077">
    <property type="entry name" value="HTH_ICLR"/>
    <property type="match status" value="1"/>
</dbReference>
<evidence type="ECO:0000256" key="1">
    <source>
        <dbReference type="ARBA" id="ARBA00023015"/>
    </source>
</evidence>
<dbReference type="OrthoDB" id="6057486at2"/>
<dbReference type="InterPro" id="IPR050707">
    <property type="entry name" value="HTH_MetabolicPath_Reg"/>
</dbReference>
<reference evidence="6" key="1">
    <citation type="submission" date="2006-06" db="EMBL/GenBank/DDBJ databases">
        <title>Complete sequence of chromosome of Chelativorans sp. BNC1.</title>
        <authorList>
            <consortium name="US DOE Joint Genome Institute"/>
            <person name="Copeland A."/>
            <person name="Lucas S."/>
            <person name="Lapidus A."/>
            <person name="Barry K."/>
            <person name="Detter J.C."/>
            <person name="Glavina del Rio T."/>
            <person name="Hammon N."/>
            <person name="Israni S."/>
            <person name="Dalin E."/>
            <person name="Tice H."/>
            <person name="Pitluck S."/>
            <person name="Chertkov O."/>
            <person name="Brettin T."/>
            <person name="Bruce D."/>
            <person name="Han C."/>
            <person name="Tapia R."/>
            <person name="Gilna P."/>
            <person name="Schmutz J."/>
            <person name="Larimer F."/>
            <person name="Land M."/>
            <person name="Hauser L."/>
            <person name="Kyrpides N."/>
            <person name="Mikhailova N."/>
            <person name="Richardson P."/>
        </authorList>
    </citation>
    <scope>NUCLEOTIDE SEQUENCE</scope>
    <source>
        <strain evidence="6">BNC1</strain>
    </source>
</reference>
<dbReference type="Pfam" id="PF01614">
    <property type="entry name" value="IclR_C"/>
    <property type="match status" value="1"/>
</dbReference>
<dbReference type="Gene3D" id="3.30.450.40">
    <property type="match status" value="1"/>
</dbReference>
<dbReference type="InterPro" id="IPR029016">
    <property type="entry name" value="GAF-like_dom_sf"/>
</dbReference>
<dbReference type="STRING" id="266779.Meso_1604"/>
<protein>
    <submittedName>
        <fullName evidence="6">Transcriptional regulator, IclR family</fullName>
    </submittedName>
</protein>
<dbReference type="eggNOG" id="COG1414">
    <property type="taxonomic scope" value="Bacteria"/>
</dbReference>
<dbReference type="KEGG" id="mes:Meso_1604"/>
<proteinExistence type="predicted"/>
<dbReference type="PROSITE" id="PS51078">
    <property type="entry name" value="ICLR_ED"/>
    <property type="match status" value="1"/>
</dbReference>
<dbReference type="GO" id="GO:0003700">
    <property type="term" value="F:DNA-binding transcription factor activity"/>
    <property type="evidence" value="ECO:0007669"/>
    <property type="project" value="TreeGrafter"/>
</dbReference>
<dbReference type="GO" id="GO:0003677">
    <property type="term" value="F:DNA binding"/>
    <property type="evidence" value="ECO:0007669"/>
    <property type="project" value="UniProtKB-KW"/>
</dbReference>
<evidence type="ECO:0000259" key="4">
    <source>
        <dbReference type="PROSITE" id="PS51077"/>
    </source>
</evidence>
<dbReference type="Gene3D" id="1.10.10.10">
    <property type="entry name" value="Winged helix-like DNA-binding domain superfamily/Winged helix DNA-binding domain"/>
    <property type="match status" value="1"/>
</dbReference>
<dbReference type="AlphaFoldDB" id="Q11HX6"/>
<dbReference type="HOGENOM" id="CLU_062618_5_5_5"/>
<evidence type="ECO:0000313" key="6">
    <source>
        <dbReference type="EMBL" id="ABG62999.1"/>
    </source>
</evidence>
<dbReference type="InterPro" id="IPR005471">
    <property type="entry name" value="Tscrpt_reg_IclR_N"/>
</dbReference>
<evidence type="ECO:0000256" key="3">
    <source>
        <dbReference type="ARBA" id="ARBA00023163"/>
    </source>
</evidence>
<dbReference type="InterPro" id="IPR036388">
    <property type="entry name" value="WH-like_DNA-bd_sf"/>
</dbReference>
<dbReference type="EMBL" id="CP000390">
    <property type="protein sequence ID" value="ABG62999.1"/>
    <property type="molecule type" value="Genomic_DNA"/>
</dbReference>
<keyword evidence="1" id="KW-0805">Transcription regulation</keyword>
<dbReference type="GO" id="GO:0045892">
    <property type="term" value="P:negative regulation of DNA-templated transcription"/>
    <property type="evidence" value="ECO:0007669"/>
    <property type="project" value="TreeGrafter"/>
</dbReference>
<keyword evidence="3" id="KW-0804">Transcription</keyword>
<feature type="domain" description="IclR-ED" evidence="5">
    <location>
        <begin position="72"/>
        <end position="254"/>
    </location>
</feature>